<dbReference type="PRINTS" id="PR00035">
    <property type="entry name" value="HTHGNTR"/>
</dbReference>
<dbReference type="InterPro" id="IPR028978">
    <property type="entry name" value="Chorismate_lyase_/UTRA_dom_sf"/>
</dbReference>
<sequence>MGWKPTYAIIAERIRRQITEGQLTPGSQLPSERELCDEHAVSATTIRRALAELKNLGLLESHQGRGVFVREGRRPLIRYAPHRFWPQDHPQASYYREAETAGRSVDVMAESVRTTASERVAEWLGIEVGDAVVQVTYRITMDGQPVSSSVCWEVARITDGTAIADPTSGPHAGAGLVARYAAIGRPITGIAEVISARMPSTAEAQTLDIPSGTPLFVIEQTAHTASGPVQVSEIAIPADRYRLSYDMPMPSPTEE</sequence>
<dbReference type="Pfam" id="PF00392">
    <property type="entry name" value="GntR"/>
    <property type="match status" value="1"/>
</dbReference>
<dbReference type="AlphaFoldDB" id="A0A1T4SWU6"/>
<keyword evidence="1" id="KW-0805">Transcription regulation</keyword>
<evidence type="ECO:0000313" key="6">
    <source>
        <dbReference type="Proteomes" id="UP000190637"/>
    </source>
</evidence>
<evidence type="ECO:0000256" key="2">
    <source>
        <dbReference type="ARBA" id="ARBA00023125"/>
    </source>
</evidence>
<dbReference type="InterPro" id="IPR036388">
    <property type="entry name" value="WH-like_DNA-bd_sf"/>
</dbReference>
<dbReference type="InterPro" id="IPR000524">
    <property type="entry name" value="Tscrpt_reg_HTH_GntR"/>
</dbReference>
<feature type="domain" description="HTH gntR-type" evidence="4">
    <location>
        <begin position="4"/>
        <end position="72"/>
    </location>
</feature>
<dbReference type="InterPro" id="IPR050679">
    <property type="entry name" value="Bact_HTH_transcr_reg"/>
</dbReference>
<dbReference type="EMBL" id="FUWS01000012">
    <property type="protein sequence ID" value="SKA32637.1"/>
    <property type="molecule type" value="Genomic_DNA"/>
</dbReference>
<evidence type="ECO:0000313" key="5">
    <source>
        <dbReference type="EMBL" id="SKA32637.1"/>
    </source>
</evidence>
<gene>
    <name evidence="5" type="ORF">SAMN02745673_04058</name>
</gene>
<evidence type="ECO:0000259" key="4">
    <source>
        <dbReference type="PROSITE" id="PS50949"/>
    </source>
</evidence>
<evidence type="ECO:0000256" key="3">
    <source>
        <dbReference type="ARBA" id="ARBA00023163"/>
    </source>
</evidence>
<dbReference type="GO" id="GO:0045892">
    <property type="term" value="P:negative regulation of DNA-templated transcription"/>
    <property type="evidence" value="ECO:0007669"/>
    <property type="project" value="TreeGrafter"/>
</dbReference>
<dbReference type="Gene3D" id="1.10.10.10">
    <property type="entry name" value="Winged helix-like DNA-binding domain superfamily/Winged helix DNA-binding domain"/>
    <property type="match status" value="1"/>
</dbReference>
<name>A0A1T4SWU6_9ACTN</name>
<dbReference type="RefSeq" id="WP_078763320.1">
    <property type="nucleotide sequence ID" value="NZ_FUWS01000012.1"/>
</dbReference>
<dbReference type="PANTHER" id="PTHR44846:SF17">
    <property type="entry name" value="GNTR-FAMILY TRANSCRIPTIONAL REGULATOR"/>
    <property type="match status" value="1"/>
</dbReference>
<dbReference type="Pfam" id="PF07702">
    <property type="entry name" value="UTRA"/>
    <property type="match status" value="1"/>
</dbReference>
<keyword evidence="2" id="KW-0238">DNA-binding</keyword>
<dbReference type="GO" id="GO:0003677">
    <property type="term" value="F:DNA binding"/>
    <property type="evidence" value="ECO:0007669"/>
    <property type="project" value="UniProtKB-KW"/>
</dbReference>
<dbReference type="STRING" id="1122192.SAMN02745673_04058"/>
<dbReference type="CDD" id="cd07377">
    <property type="entry name" value="WHTH_GntR"/>
    <property type="match status" value="1"/>
</dbReference>
<reference evidence="5 6" key="1">
    <citation type="submission" date="2017-02" db="EMBL/GenBank/DDBJ databases">
        <authorList>
            <person name="Peterson S.W."/>
        </authorList>
    </citation>
    <scope>NUCLEOTIDE SEQUENCE [LARGE SCALE GENOMIC DNA]</scope>
    <source>
        <strain evidence="5 6">DSM 45154</strain>
    </source>
</reference>
<dbReference type="SMART" id="SM00345">
    <property type="entry name" value="HTH_GNTR"/>
    <property type="match status" value="1"/>
</dbReference>
<organism evidence="5 6">
    <name type="scientific">Marinactinospora thermotolerans DSM 45154</name>
    <dbReference type="NCBI Taxonomy" id="1122192"/>
    <lineage>
        <taxon>Bacteria</taxon>
        <taxon>Bacillati</taxon>
        <taxon>Actinomycetota</taxon>
        <taxon>Actinomycetes</taxon>
        <taxon>Streptosporangiales</taxon>
        <taxon>Nocardiopsidaceae</taxon>
        <taxon>Marinactinospora</taxon>
    </lineage>
</organism>
<dbReference type="InterPro" id="IPR036390">
    <property type="entry name" value="WH_DNA-bd_sf"/>
</dbReference>
<keyword evidence="3" id="KW-0804">Transcription</keyword>
<dbReference type="GO" id="GO:0003700">
    <property type="term" value="F:DNA-binding transcription factor activity"/>
    <property type="evidence" value="ECO:0007669"/>
    <property type="project" value="InterPro"/>
</dbReference>
<protein>
    <submittedName>
        <fullName evidence="5">GntR family transcriptional regulator</fullName>
    </submittedName>
</protein>
<dbReference type="SMART" id="SM00866">
    <property type="entry name" value="UTRA"/>
    <property type="match status" value="1"/>
</dbReference>
<dbReference type="Gene3D" id="3.40.1410.10">
    <property type="entry name" value="Chorismate lyase-like"/>
    <property type="match status" value="1"/>
</dbReference>
<dbReference type="SUPFAM" id="SSF64288">
    <property type="entry name" value="Chorismate lyase-like"/>
    <property type="match status" value="1"/>
</dbReference>
<dbReference type="SUPFAM" id="SSF46785">
    <property type="entry name" value="Winged helix' DNA-binding domain"/>
    <property type="match status" value="1"/>
</dbReference>
<proteinExistence type="predicted"/>
<keyword evidence="6" id="KW-1185">Reference proteome</keyword>
<dbReference type="PANTHER" id="PTHR44846">
    <property type="entry name" value="MANNOSYL-D-GLYCERATE TRANSPORT/METABOLISM SYSTEM REPRESSOR MNGR-RELATED"/>
    <property type="match status" value="1"/>
</dbReference>
<dbReference type="InterPro" id="IPR011663">
    <property type="entry name" value="UTRA"/>
</dbReference>
<dbReference type="Proteomes" id="UP000190637">
    <property type="component" value="Unassembled WGS sequence"/>
</dbReference>
<accession>A0A1T4SWU6</accession>
<evidence type="ECO:0000256" key="1">
    <source>
        <dbReference type="ARBA" id="ARBA00023015"/>
    </source>
</evidence>
<dbReference type="PROSITE" id="PS50949">
    <property type="entry name" value="HTH_GNTR"/>
    <property type="match status" value="1"/>
</dbReference>
<dbReference type="OrthoDB" id="3214900at2"/>